<dbReference type="OrthoDB" id="9788724at2"/>
<feature type="transmembrane region" description="Helical" evidence="1">
    <location>
        <begin position="307"/>
        <end position="328"/>
    </location>
</feature>
<feature type="transmembrane region" description="Helical" evidence="1">
    <location>
        <begin position="91"/>
        <end position="109"/>
    </location>
</feature>
<feature type="transmembrane region" description="Helical" evidence="1">
    <location>
        <begin position="355"/>
        <end position="377"/>
    </location>
</feature>
<feature type="transmembrane region" description="Helical" evidence="1">
    <location>
        <begin position="213"/>
        <end position="233"/>
    </location>
</feature>
<accession>A0A2T5J674</accession>
<evidence type="ECO:0000256" key="1">
    <source>
        <dbReference type="SAM" id="Phobius"/>
    </source>
</evidence>
<feature type="transmembrane region" description="Helical" evidence="1">
    <location>
        <begin position="49"/>
        <end position="70"/>
    </location>
</feature>
<name>A0A2T5J674_9SPHI</name>
<dbReference type="GO" id="GO:0016746">
    <property type="term" value="F:acyltransferase activity"/>
    <property type="evidence" value="ECO:0007669"/>
    <property type="project" value="UniProtKB-KW"/>
</dbReference>
<keyword evidence="3" id="KW-0012">Acyltransferase</keyword>
<sequence>MEKSALKSPRLLSLDIFRGGTVALMILVNNAGDSKHKYSQLNHSEWNGFTLTDLVFPCFLFMVGVSIVFAMERKKKEGNHGKIILSAFKRMVWLILISWAILLFVKHQVPDDVTTITAKAGYLLTHLRIPGVLQRIGVVFFLTTILYLKTSSKSQNIVLAAILVGYFVLLCFVPVPYADYPSLAPADNWGAWIDRAVFGTTHLYKIQWDPEGLLSTLPSIASCLIGVRAGEWLKRNNVEPGDKVSWLFVYGIGAIVLALFWHIFFPINKKLWTSSYVLLTGGIALNVLAFTYWLVDIKGRQRFTWPLVVFGMNALMAYIVSDIIRAVFNMMTISGMDGMVFIQNRLVAPCFSSPYNASLAGSIVIVLLCWLPMYVLYRRKIYIKV</sequence>
<dbReference type="PANTHER" id="PTHR31061">
    <property type="entry name" value="LD22376P"/>
    <property type="match status" value="1"/>
</dbReference>
<feature type="transmembrane region" description="Helical" evidence="1">
    <location>
        <begin position="276"/>
        <end position="295"/>
    </location>
</feature>
<reference evidence="3 4" key="1">
    <citation type="submission" date="2018-04" db="EMBL/GenBank/DDBJ databases">
        <title>Genomic Encyclopedia of Archaeal and Bacterial Type Strains, Phase II (KMG-II): from individual species to whole genera.</title>
        <authorList>
            <person name="Goeker M."/>
        </authorList>
    </citation>
    <scope>NUCLEOTIDE SEQUENCE [LARGE SCALE GENOMIC DNA]</scope>
    <source>
        <strain evidence="3 4">DSM 26809</strain>
    </source>
</reference>
<dbReference type="AlphaFoldDB" id="A0A2T5J674"/>
<keyword evidence="1" id="KW-0812">Transmembrane</keyword>
<dbReference type="InterPro" id="IPR012429">
    <property type="entry name" value="HGSNAT_cat"/>
</dbReference>
<comment type="caution">
    <text evidence="3">The sequence shown here is derived from an EMBL/GenBank/DDBJ whole genome shotgun (WGS) entry which is preliminary data.</text>
</comment>
<feature type="transmembrane region" description="Helical" evidence="1">
    <location>
        <begin position="245"/>
        <end position="264"/>
    </location>
</feature>
<protein>
    <submittedName>
        <fullName evidence="3">Putative acyltransferase</fullName>
    </submittedName>
</protein>
<organism evidence="3 4">
    <name type="scientific">Mucilaginibacter yixingensis</name>
    <dbReference type="NCBI Taxonomy" id="1295612"/>
    <lineage>
        <taxon>Bacteria</taxon>
        <taxon>Pseudomonadati</taxon>
        <taxon>Bacteroidota</taxon>
        <taxon>Sphingobacteriia</taxon>
        <taxon>Sphingobacteriales</taxon>
        <taxon>Sphingobacteriaceae</taxon>
        <taxon>Mucilaginibacter</taxon>
    </lineage>
</organism>
<evidence type="ECO:0000313" key="4">
    <source>
        <dbReference type="Proteomes" id="UP000244168"/>
    </source>
</evidence>
<keyword evidence="4" id="KW-1185">Reference proteome</keyword>
<keyword evidence="1" id="KW-0472">Membrane</keyword>
<gene>
    <name evidence="3" type="ORF">C8P68_10728</name>
</gene>
<dbReference type="RefSeq" id="WP_107830269.1">
    <property type="nucleotide sequence ID" value="NZ_CP160205.1"/>
</dbReference>
<feature type="domain" description="Heparan-alpha-glucosaminide N-acetyltransferase catalytic" evidence="2">
    <location>
        <begin position="10"/>
        <end position="236"/>
    </location>
</feature>
<feature type="transmembrane region" description="Helical" evidence="1">
    <location>
        <begin position="157"/>
        <end position="177"/>
    </location>
</feature>
<proteinExistence type="predicted"/>
<dbReference type="Proteomes" id="UP000244168">
    <property type="component" value="Unassembled WGS sequence"/>
</dbReference>
<evidence type="ECO:0000313" key="3">
    <source>
        <dbReference type="EMBL" id="PTQ93971.1"/>
    </source>
</evidence>
<dbReference type="PANTHER" id="PTHR31061:SF24">
    <property type="entry name" value="LD22376P"/>
    <property type="match status" value="1"/>
</dbReference>
<evidence type="ECO:0000259" key="2">
    <source>
        <dbReference type="Pfam" id="PF07786"/>
    </source>
</evidence>
<keyword evidence="3" id="KW-0808">Transferase</keyword>
<keyword evidence="1" id="KW-1133">Transmembrane helix</keyword>
<feature type="transmembrane region" description="Helical" evidence="1">
    <location>
        <begin position="129"/>
        <end position="148"/>
    </location>
</feature>
<dbReference type="Pfam" id="PF07786">
    <property type="entry name" value="HGSNAT_cat"/>
    <property type="match status" value="1"/>
</dbReference>
<dbReference type="EMBL" id="QAOQ01000007">
    <property type="protein sequence ID" value="PTQ93971.1"/>
    <property type="molecule type" value="Genomic_DNA"/>
</dbReference>